<evidence type="ECO:0000313" key="3">
    <source>
        <dbReference type="Proteomes" id="UP001141183"/>
    </source>
</evidence>
<dbReference type="AlphaFoldDB" id="A0A9X3XNL6"/>
<organism evidence="2 3">
    <name type="scientific">Clostridium tertium</name>
    <dbReference type="NCBI Taxonomy" id="1559"/>
    <lineage>
        <taxon>Bacteria</taxon>
        <taxon>Bacillati</taxon>
        <taxon>Bacillota</taxon>
        <taxon>Clostridia</taxon>
        <taxon>Eubacteriales</taxon>
        <taxon>Clostridiaceae</taxon>
        <taxon>Clostridium</taxon>
    </lineage>
</organism>
<feature type="signal peptide" evidence="1">
    <location>
        <begin position="1"/>
        <end position="27"/>
    </location>
</feature>
<reference evidence="2" key="1">
    <citation type="submission" date="2022-05" db="EMBL/GenBank/DDBJ databases">
        <title>Draft genome sequence of Clostridium tertium strain CP3 isolated from Peru.</title>
        <authorList>
            <person name="Hurtado R."/>
            <person name="Lima L."/>
            <person name="Sousa T."/>
            <person name="Jaiswal A.K."/>
            <person name="Tiwari S."/>
            <person name="Maturrano L."/>
            <person name="Brenig B."/>
            <person name="Azevedo V."/>
        </authorList>
    </citation>
    <scope>NUCLEOTIDE SEQUENCE</scope>
    <source>
        <strain evidence="2">CP3</strain>
    </source>
</reference>
<sequence>MQSFKSTLSLALLSFSTLFLFGCSEYGADGKPVIYLYPTEEETINVKLNYDGELTSTYPTYNNGWTVDAKPDGTLTNLEDNKEYSYLFWEGNPNVDLNISEGFVVKDEDTKDFLQEKLEYIGLTPKEYNEFIVYWLPILQQNKYNLISFAGEEYTNYAKLEITPKPDSILRVMMIYKPLKKPIEIKKQELKQFERIGFSVVEWGGRQVD</sequence>
<evidence type="ECO:0008006" key="4">
    <source>
        <dbReference type="Google" id="ProtNLM"/>
    </source>
</evidence>
<dbReference type="EMBL" id="JAMRYU010000009">
    <property type="protein sequence ID" value="MDC4240387.1"/>
    <property type="molecule type" value="Genomic_DNA"/>
</dbReference>
<evidence type="ECO:0000313" key="2">
    <source>
        <dbReference type="EMBL" id="MDC4240387.1"/>
    </source>
</evidence>
<name>A0A9X3XNL6_9CLOT</name>
<protein>
    <recommendedName>
        <fullName evidence="4">Lipoprotein</fullName>
    </recommendedName>
</protein>
<gene>
    <name evidence="2" type="ORF">NE398_09435</name>
</gene>
<proteinExistence type="predicted"/>
<feature type="chain" id="PRO_5040739186" description="Lipoprotein" evidence="1">
    <location>
        <begin position="28"/>
        <end position="209"/>
    </location>
</feature>
<dbReference type="RefSeq" id="WP_008680752.1">
    <property type="nucleotide sequence ID" value="NZ_CABKOG010000003.1"/>
</dbReference>
<keyword evidence="1" id="KW-0732">Signal</keyword>
<accession>A0A9X3XNL6</accession>
<dbReference type="Proteomes" id="UP001141183">
    <property type="component" value="Unassembled WGS sequence"/>
</dbReference>
<comment type="caution">
    <text evidence="2">The sequence shown here is derived from an EMBL/GenBank/DDBJ whole genome shotgun (WGS) entry which is preliminary data.</text>
</comment>
<dbReference type="PROSITE" id="PS51257">
    <property type="entry name" value="PROKAR_LIPOPROTEIN"/>
    <property type="match status" value="1"/>
</dbReference>
<keyword evidence="3" id="KW-1185">Reference proteome</keyword>
<evidence type="ECO:0000256" key="1">
    <source>
        <dbReference type="SAM" id="SignalP"/>
    </source>
</evidence>